<evidence type="ECO:0000313" key="2">
    <source>
        <dbReference type="EMBL" id="CAD8888254.1"/>
    </source>
</evidence>
<accession>A0A7S1FUN2</accession>
<protein>
    <recommendedName>
        <fullName evidence="3">ShKT domain-containing protein</fullName>
    </recommendedName>
</protein>
<evidence type="ECO:0008006" key="3">
    <source>
        <dbReference type="Google" id="ProtNLM"/>
    </source>
</evidence>
<name>A0A7S1FUN2_9STRA</name>
<dbReference type="EMBL" id="HBFR01021438">
    <property type="protein sequence ID" value="CAD8888254.1"/>
    <property type="molecule type" value="Transcribed_RNA"/>
</dbReference>
<feature type="region of interest" description="Disordered" evidence="1">
    <location>
        <begin position="260"/>
        <end position="285"/>
    </location>
</feature>
<dbReference type="AlphaFoldDB" id="A0A7S1FUN2"/>
<sequence>MKMTCEKLGNFYLSIIKKEICEFHKPKFNEEETHVQEICPMTCEKCPSPVPSYTPSSASPTMCHDKDFTWKWKEGKIQYMKMTCEKLGNFYLSIIKKEICEFHKPKFNEEETLVQEICPVTCETCPSSVPSYTPSSASPTMCQDNKDFTWKWKEGKIQYKRMTCEKLGNYYVSIIKKEICEFHKPKFNEEETHVQEICPMTCEKCPSPFPSYMPAPPTFLPTLWPTWLPTITNRTFSPTLVPTFSPTWFPTSPATRTFSPTFSPTWGTMERTPSKTPSVRPSCEGGCPPTPYPTFKPTYTLTLTLTRHPAILPRRTPR</sequence>
<gene>
    <name evidence="2" type="ORF">CHYS00102_LOCUS15452</name>
</gene>
<reference evidence="2" key="1">
    <citation type="submission" date="2021-01" db="EMBL/GenBank/DDBJ databases">
        <authorList>
            <person name="Corre E."/>
            <person name="Pelletier E."/>
            <person name="Niang G."/>
            <person name="Scheremetjew M."/>
            <person name="Finn R."/>
            <person name="Kale V."/>
            <person name="Holt S."/>
            <person name="Cochrane G."/>
            <person name="Meng A."/>
            <person name="Brown T."/>
            <person name="Cohen L."/>
        </authorList>
    </citation>
    <scope>NUCLEOTIDE SEQUENCE</scope>
    <source>
        <strain evidence="2">308</strain>
    </source>
</reference>
<organism evidence="2">
    <name type="scientific">Corethron hystrix</name>
    <dbReference type="NCBI Taxonomy" id="216773"/>
    <lineage>
        <taxon>Eukaryota</taxon>
        <taxon>Sar</taxon>
        <taxon>Stramenopiles</taxon>
        <taxon>Ochrophyta</taxon>
        <taxon>Bacillariophyta</taxon>
        <taxon>Coscinodiscophyceae</taxon>
        <taxon>Corethrophycidae</taxon>
        <taxon>Corethrales</taxon>
        <taxon>Corethraceae</taxon>
        <taxon>Corethron</taxon>
    </lineage>
</organism>
<proteinExistence type="predicted"/>
<evidence type="ECO:0000256" key="1">
    <source>
        <dbReference type="SAM" id="MobiDB-lite"/>
    </source>
</evidence>